<dbReference type="OrthoDB" id="430315at2759"/>
<dbReference type="Gene3D" id="2.60.110.10">
    <property type="entry name" value="Thaumatin"/>
    <property type="match status" value="1"/>
</dbReference>
<dbReference type="Proteomes" id="UP000504608">
    <property type="component" value="Unplaced"/>
</dbReference>
<evidence type="ECO:0000313" key="4">
    <source>
        <dbReference type="RefSeq" id="XP_022969831.1"/>
    </source>
</evidence>
<accession>A0A6J1HYW2</accession>
<gene>
    <name evidence="4" type="primary">LOC111468915</name>
</gene>
<comment type="similarity">
    <text evidence="1">Belongs to the thaumatin family.</text>
</comment>
<feature type="disulfide bond" evidence="2">
    <location>
        <begin position="99"/>
        <end position="106"/>
    </location>
</feature>
<keyword evidence="2" id="KW-1015">Disulfide bond</keyword>
<feature type="disulfide bond" evidence="2">
    <location>
        <begin position="89"/>
        <end position="98"/>
    </location>
</feature>
<dbReference type="RefSeq" id="XP_022969831.1">
    <property type="nucleotide sequence ID" value="XM_023114063.1"/>
</dbReference>
<dbReference type="PIRSF" id="PIRSF002703">
    <property type="entry name" value="Thaumatin"/>
    <property type="match status" value="1"/>
</dbReference>
<dbReference type="AlphaFoldDB" id="A0A6J1HYW2"/>
<proteinExistence type="inferred from homology"/>
<sequence length="148" mass="15976">MGDCGGLLQCQAYGTPSTTLVEYASDQFNLFNLDLFDISLARGFNVPIEFSPTSCKCTNGSISGVTCTADINRQCPTKLRAPGGYNNPCTVFGGDRYCCTAPHSSCGSTNYSKFFKNRCPHVYSYPKDGASSTFTCPGETNYSLLFCP</sequence>
<evidence type="ECO:0000256" key="2">
    <source>
        <dbReference type="PIRSR" id="PIRSR002703-1"/>
    </source>
</evidence>
<dbReference type="SMART" id="SM00205">
    <property type="entry name" value="THN"/>
    <property type="match status" value="1"/>
</dbReference>
<dbReference type="GeneID" id="111468915"/>
<dbReference type="PROSITE" id="PS51367">
    <property type="entry name" value="THAUMATIN_2"/>
    <property type="match status" value="1"/>
</dbReference>
<feature type="disulfide bond" evidence="2">
    <location>
        <begin position="4"/>
        <end position="10"/>
    </location>
</feature>
<organism evidence="3 4">
    <name type="scientific">Cucurbita maxima</name>
    <name type="common">Pumpkin</name>
    <name type="synonym">Winter squash</name>
    <dbReference type="NCBI Taxonomy" id="3661"/>
    <lineage>
        <taxon>Eukaryota</taxon>
        <taxon>Viridiplantae</taxon>
        <taxon>Streptophyta</taxon>
        <taxon>Embryophyta</taxon>
        <taxon>Tracheophyta</taxon>
        <taxon>Spermatophyta</taxon>
        <taxon>Magnoliopsida</taxon>
        <taxon>eudicotyledons</taxon>
        <taxon>Gunneridae</taxon>
        <taxon>Pentapetalae</taxon>
        <taxon>rosids</taxon>
        <taxon>fabids</taxon>
        <taxon>Cucurbitales</taxon>
        <taxon>Cucurbitaceae</taxon>
        <taxon>Cucurbiteae</taxon>
        <taxon>Cucurbita</taxon>
    </lineage>
</organism>
<evidence type="ECO:0000313" key="3">
    <source>
        <dbReference type="Proteomes" id="UP000504608"/>
    </source>
</evidence>
<dbReference type="PANTHER" id="PTHR31048">
    <property type="entry name" value="OS03G0233200 PROTEIN"/>
    <property type="match status" value="1"/>
</dbReference>
<feature type="disulfide bond" evidence="2">
    <location>
        <begin position="67"/>
        <end position="119"/>
    </location>
</feature>
<dbReference type="InterPro" id="IPR037176">
    <property type="entry name" value="Osmotin/thaumatin-like_sf"/>
</dbReference>
<evidence type="ECO:0000256" key="1">
    <source>
        <dbReference type="ARBA" id="ARBA00010607"/>
    </source>
</evidence>
<dbReference type="InterPro" id="IPR001938">
    <property type="entry name" value="Thaumatin"/>
</dbReference>
<reference evidence="4" key="1">
    <citation type="submission" date="2025-08" db="UniProtKB">
        <authorList>
            <consortium name="RefSeq"/>
        </authorList>
    </citation>
    <scope>IDENTIFICATION</scope>
    <source>
        <tissue evidence="4">Young leaves</tissue>
    </source>
</reference>
<protein>
    <submittedName>
        <fullName evidence="4">Thaumatin-like protein</fullName>
    </submittedName>
</protein>
<dbReference type="Pfam" id="PF00314">
    <property type="entry name" value="Thaumatin"/>
    <property type="match status" value="1"/>
</dbReference>
<keyword evidence="3" id="KW-1185">Reference proteome</keyword>
<dbReference type="PRINTS" id="PR00347">
    <property type="entry name" value="THAUMATIN"/>
</dbReference>
<dbReference type="KEGG" id="cmax:111468915"/>
<name>A0A6J1HYW2_CUCMA</name>
<dbReference type="SUPFAM" id="SSF49870">
    <property type="entry name" value="Osmotin, thaumatin-like protein"/>
    <property type="match status" value="1"/>
</dbReference>